<name>A0A560W9T8_9MICO</name>
<organism evidence="1 2">
    <name type="scientific">Marihabitans asiaticum</name>
    <dbReference type="NCBI Taxonomy" id="415218"/>
    <lineage>
        <taxon>Bacteria</taxon>
        <taxon>Bacillati</taxon>
        <taxon>Actinomycetota</taxon>
        <taxon>Actinomycetes</taxon>
        <taxon>Micrococcales</taxon>
        <taxon>Intrasporangiaceae</taxon>
        <taxon>Marihabitans</taxon>
    </lineage>
</organism>
<dbReference type="OrthoDB" id="4331648at2"/>
<sequence length="143" mass="14693">MLVTAALAVAVYLTRTADVEVGLPPGADDDACAAAGARWPADVAGEAARPTAPEHRAVRAWGNPAVIARCGVPPLGPTTEQCISVDGIDWVASRLDDGVRLTTFGTTPAIELLVPQDYAPAPLLLPAFAEAAGELPPNGRRCS</sequence>
<dbReference type="Pfam" id="PF12028">
    <property type="entry name" value="DUF3515"/>
    <property type="match status" value="1"/>
</dbReference>
<dbReference type="AlphaFoldDB" id="A0A560W9T8"/>
<accession>A0A560W9T8</accession>
<proteinExistence type="predicted"/>
<dbReference type="EMBL" id="VIUW01000003">
    <property type="protein sequence ID" value="TWD14295.1"/>
    <property type="molecule type" value="Genomic_DNA"/>
</dbReference>
<dbReference type="RefSeq" id="WP_144857180.1">
    <property type="nucleotide sequence ID" value="NZ_BAAAYT010000005.1"/>
</dbReference>
<dbReference type="InterPro" id="IPR021903">
    <property type="entry name" value="DUF3515"/>
</dbReference>
<keyword evidence="2" id="KW-1185">Reference proteome</keyword>
<gene>
    <name evidence="1" type="ORF">FB557_1703</name>
</gene>
<protein>
    <submittedName>
        <fullName evidence="1">Uncharacterized protein DUF3515</fullName>
    </submittedName>
</protein>
<evidence type="ECO:0000313" key="1">
    <source>
        <dbReference type="EMBL" id="TWD14295.1"/>
    </source>
</evidence>
<dbReference type="Proteomes" id="UP000315628">
    <property type="component" value="Unassembled WGS sequence"/>
</dbReference>
<reference evidence="1 2" key="1">
    <citation type="submission" date="2019-06" db="EMBL/GenBank/DDBJ databases">
        <title>Sequencing the genomes of 1000 actinobacteria strains.</title>
        <authorList>
            <person name="Klenk H.-P."/>
        </authorList>
    </citation>
    <scope>NUCLEOTIDE SEQUENCE [LARGE SCALE GENOMIC DNA]</scope>
    <source>
        <strain evidence="1 2">DSM 18935</strain>
    </source>
</reference>
<evidence type="ECO:0000313" key="2">
    <source>
        <dbReference type="Proteomes" id="UP000315628"/>
    </source>
</evidence>
<comment type="caution">
    <text evidence="1">The sequence shown here is derived from an EMBL/GenBank/DDBJ whole genome shotgun (WGS) entry which is preliminary data.</text>
</comment>